<keyword evidence="2" id="KW-0812">Transmembrane</keyword>
<feature type="region of interest" description="Disordered" evidence="1">
    <location>
        <begin position="237"/>
        <end position="287"/>
    </location>
</feature>
<dbReference type="AlphaFoldDB" id="A0A2S9YM28"/>
<dbReference type="Proteomes" id="UP000238823">
    <property type="component" value="Unassembled WGS sequence"/>
</dbReference>
<comment type="caution">
    <text evidence="3">The sequence shown here is derived from an EMBL/GenBank/DDBJ whole genome shotgun (WGS) entry which is preliminary data.</text>
</comment>
<dbReference type="RefSeq" id="WP_106091128.1">
    <property type="nucleotide sequence ID" value="NZ_PVNL01000083.1"/>
</dbReference>
<keyword evidence="2" id="KW-0472">Membrane</keyword>
<gene>
    <name evidence="3" type="ORF">ENSA7_41830</name>
</gene>
<sequence length="416" mass="44291">MTGRQGDRVDAALSLAFTRLGGPGALGDELGDDELLAGLFDDDERASFEAHTAKLSDPASACSGDDDPPTPERRRSWPRMVALGLSVAACALLLVAINALGPSTHAQPELPTPRTGASAAMTNAQSRPVGWALPGERHELRGDDCRRVAADVSLCSRGAARFRVNEGSTETAVALELESGELELDARSSSASIVLSTAAGRVIQLDRSSQFRVAFDRVRELLQVEVITGEVIVEDQDGDGVSLGAGDQLDLGPAPAQPASAAPNPQPVPTPVPQPGPKPAQVEPARADSPDQLLAAAQRELAAGERKAAVRLYRELVDHHGASEAGRTARVSLGRILLAADDHHAALAEFEAYLDDAGGRRSLVEEARYGRIRCLRGLHRALELREAIDEFEARHPSSLHLRRLADWRRELEAPAP</sequence>
<organism evidence="3 4">
    <name type="scientific">Enhygromyxa salina</name>
    <dbReference type="NCBI Taxonomy" id="215803"/>
    <lineage>
        <taxon>Bacteria</taxon>
        <taxon>Pseudomonadati</taxon>
        <taxon>Myxococcota</taxon>
        <taxon>Polyangia</taxon>
        <taxon>Nannocystales</taxon>
        <taxon>Nannocystaceae</taxon>
        <taxon>Enhygromyxa</taxon>
    </lineage>
</organism>
<feature type="compositionally biased region" description="Low complexity" evidence="1">
    <location>
        <begin position="253"/>
        <end position="263"/>
    </location>
</feature>
<feature type="region of interest" description="Disordered" evidence="1">
    <location>
        <begin position="50"/>
        <end position="75"/>
    </location>
</feature>
<reference evidence="3 4" key="1">
    <citation type="submission" date="2018-03" db="EMBL/GenBank/DDBJ databases">
        <title>Draft Genome Sequences of the Obligatory Marine Myxobacteria Enhygromyxa salina SWB007.</title>
        <authorList>
            <person name="Poehlein A."/>
            <person name="Moghaddam J.A."/>
            <person name="Harms H."/>
            <person name="Alanjari M."/>
            <person name="Koenig G.M."/>
            <person name="Daniel R."/>
            <person name="Schaeberle T.F."/>
        </authorList>
    </citation>
    <scope>NUCLEOTIDE SEQUENCE [LARGE SCALE GENOMIC DNA]</scope>
    <source>
        <strain evidence="3 4">SWB007</strain>
    </source>
</reference>
<proteinExistence type="predicted"/>
<evidence type="ECO:0000256" key="2">
    <source>
        <dbReference type="SAM" id="Phobius"/>
    </source>
</evidence>
<dbReference type="OrthoDB" id="5523787at2"/>
<evidence type="ECO:0000313" key="4">
    <source>
        <dbReference type="Proteomes" id="UP000238823"/>
    </source>
</evidence>
<evidence type="ECO:0008006" key="5">
    <source>
        <dbReference type="Google" id="ProtNLM"/>
    </source>
</evidence>
<evidence type="ECO:0000256" key="1">
    <source>
        <dbReference type="SAM" id="MobiDB-lite"/>
    </source>
</evidence>
<dbReference type="InterPro" id="IPR011990">
    <property type="entry name" value="TPR-like_helical_dom_sf"/>
</dbReference>
<feature type="transmembrane region" description="Helical" evidence="2">
    <location>
        <begin position="80"/>
        <end position="101"/>
    </location>
</feature>
<accession>A0A2S9YM28</accession>
<evidence type="ECO:0000313" key="3">
    <source>
        <dbReference type="EMBL" id="PRQ06149.1"/>
    </source>
</evidence>
<protein>
    <recommendedName>
        <fullName evidence="5">FecR protein domain-containing protein</fullName>
    </recommendedName>
</protein>
<dbReference type="EMBL" id="PVNL01000083">
    <property type="protein sequence ID" value="PRQ06149.1"/>
    <property type="molecule type" value="Genomic_DNA"/>
</dbReference>
<dbReference type="Gene3D" id="1.25.40.10">
    <property type="entry name" value="Tetratricopeptide repeat domain"/>
    <property type="match status" value="1"/>
</dbReference>
<name>A0A2S9YM28_9BACT</name>
<keyword evidence="2" id="KW-1133">Transmembrane helix</keyword>
<feature type="compositionally biased region" description="Pro residues" evidence="1">
    <location>
        <begin position="264"/>
        <end position="278"/>
    </location>
</feature>